<keyword evidence="6" id="KW-1185">Reference proteome</keyword>
<name>A0A0J9XI24_GEOCN</name>
<dbReference type="InterPro" id="IPR001199">
    <property type="entry name" value="Cyt_B5-like_heme/steroid-bd"/>
</dbReference>
<proteinExistence type="inferred from homology"/>
<dbReference type="InterPro" id="IPR050577">
    <property type="entry name" value="MAPR/NEUFC/NENF-like"/>
</dbReference>
<dbReference type="AlphaFoldDB" id="A0A0J9XI24"/>
<dbReference type="Pfam" id="PF00173">
    <property type="entry name" value="Cyt-b5"/>
    <property type="match status" value="1"/>
</dbReference>
<dbReference type="InterPro" id="IPR036400">
    <property type="entry name" value="Cyt_B5-like_heme/steroid_sf"/>
</dbReference>
<feature type="domain" description="Cytochrome b5 heme-binding" evidence="4">
    <location>
        <begin position="104"/>
        <end position="208"/>
    </location>
</feature>
<sequence>MSSENDLRQRKTANPKEEEPPKTEPEPIDHSFKFVRDEPTRVEWEREFKLLSIVKAFFGLIALNLLLSYFITGTVFWGSDSKFMNPRYLKYIASDPFGHGTRVFTMDELAQYSGRNYDLNNRGEQQILLSFNGTVYDVTENPGSYGPLGGYVFFTGTDATRAFVTGCFKTDLTHDLRGLDPVTTAEIVAGWTRFFRKSPKYWKVGTVILPSVEGQPIPEPCVKGAPQPGRGGAHHGGDKNPGGKSHGGDHHHGGKGHHNGHGN</sequence>
<keyword evidence="3" id="KW-1133">Transmembrane helix</keyword>
<dbReference type="EMBL" id="CCBN010000019">
    <property type="protein sequence ID" value="CDO57217.1"/>
    <property type="molecule type" value="Genomic_DNA"/>
</dbReference>
<evidence type="ECO:0000256" key="2">
    <source>
        <dbReference type="SAM" id="MobiDB-lite"/>
    </source>
</evidence>
<feature type="region of interest" description="Disordered" evidence="2">
    <location>
        <begin position="1"/>
        <end position="31"/>
    </location>
</feature>
<keyword evidence="3" id="KW-0472">Membrane</keyword>
<comment type="similarity">
    <text evidence="1">Belongs to the cytochrome b5 family. MAPR subfamily.</text>
</comment>
<dbReference type="Proteomes" id="UP000242525">
    <property type="component" value="Unassembled WGS sequence"/>
</dbReference>
<evidence type="ECO:0000259" key="4">
    <source>
        <dbReference type="SMART" id="SM01117"/>
    </source>
</evidence>
<dbReference type="OrthoDB" id="10257697at2759"/>
<accession>A0A0J9XI24</accession>
<feature type="compositionally biased region" description="Basic residues" evidence="2">
    <location>
        <begin position="252"/>
        <end position="263"/>
    </location>
</feature>
<dbReference type="GO" id="GO:0016020">
    <property type="term" value="C:membrane"/>
    <property type="evidence" value="ECO:0007669"/>
    <property type="project" value="TreeGrafter"/>
</dbReference>
<dbReference type="PANTHER" id="PTHR10281:SF76">
    <property type="entry name" value="CALCUTTA CUP-RELATED"/>
    <property type="match status" value="1"/>
</dbReference>
<comment type="caution">
    <text evidence="5">The sequence shown here is derived from an EMBL/GenBank/DDBJ whole genome shotgun (WGS) entry which is preliminary data.</text>
</comment>
<evidence type="ECO:0000313" key="6">
    <source>
        <dbReference type="Proteomes" id="UP000242525"/>
    </source>
</evidence>
<reference evidence="5" key="1">
    <citation type="submission" date="2014-03" db="EMBL/GenBank/DDBJ databases">
        <authorList>
            <person name="Casaregola S."/>
        </authorList>
    </citation>
    <scope>NUCLEOTIDE SEQUENCE [LARGE SCALE GENOMIC DNA]</scope>
    <source>
        <strain evidence="5">CLIB 918</strain>
    </source>
</reference>
<dbReference type="Gene3D" id="3.10.120.10">
    <property type="entry name" value="Cytochrome b5-like heme/steroid binding domain"/>
    <property type="match status" value="1"/>
</dbReference>
<organism evidence="5 6">
    <name type="scientific">Geotrichum candidum</name>
    <name type="common">Oospora lactis</name>
    <name type="synonym">Dipodascus geotrichum</name>
    <dbReference type="NCBI Taxonomy" id="1173061"/>
    <lineage>
        <taxon>Eukaryota</taxon>
        <taxon>Fungi</taxon>
        <taxon>Dikarya</taxon>
        <taxon>Ascomycota</taxon>
        <taxon>Saccharomycotina</taxon>
        <taxon>Dipodascomycetes</taxon>
        <taxon>Dipodascales</taxon>
        <taxon>Dipodascaceae</taxon>
        <taxon>Geotrichum</taxon>
    </lineage>
</organism>
<dbReference type="SUPFAM" id="SSF55856">
    <property type="entry name" value="Cytochrome b5-like heme/steroid binding domain"/>
    <property type="match status" value="1"/>
</dbReference>
<feature type="transmembrane region" description="Helical" evidence="3">
    <location>
        <begin position="56"/>
        <end position="77"/>
    </location>
</feature>
<feature type="region of interest" description="Disordered" evidence="2">
    <location>
        <begin position="215"/>
        <end position="263"/>
    </location>
</feature>
<evidence type="ECO:0000256" key="1">
    <source>
        <dbReference type="ARBA" id="ARBA00038357"/>
    </source>
</evidence>
<dbReference type="PANTHER" id="PTHR10281">
    <property type="entry name" value="MEMBRANE-ASSOCIATED PROGESTERONE RECEPTOR COMPONENT-RELATED"/>
    <property type="match status" value="1"/>
</dbReference>
<evidence type="ECO:0000313" key="5">
    <source>
        <dbReference type="EMBL" id="CDO57217.1"/>
    </source>
</evidence>
<dbReference type="SMART" id="SM01117">
    <property type="entry name" value="Cyt-b5"/>
    <property type="match status" value="1"/>
</dbReference>
<keyword evidence="3" id="KW-0812">Transmembrane</keyword>
<gene>
    <name evidence="5" type="ORF">BN980_GECA19s01693g</name>
</gene>
<evidence type="ECO:0000256" key="3">
    <source>
        <dbReference type="SAM" id="Phobius"/>
    </source>
</evidence>
<dbReference type="GO" id="GO:0012505">
    <property type="term" value="C:endomembrane system"/>
    <property type="evidence" value="ECO:0007669"/>
    <property type="project" value="TreeGrafter"/>
</dbReference>
<protein>
    <submittedName>
        <fullName evidence="5">Similar to Saccharomyces cerevisiae YPL170W DAP1 Heme-binding protein involved in regulation of cytochrome P450 protein Erg11p</fullName>
    </submittedName>
</protein>